<dbReference type="PATRIC" id="fig|1440762.4.peg.1700"/>
<reference evidence="7 8" key="1">
    <citation type="journal article" date="2015" name="Antonie Van Leeuwenhoek">
        <title>A phylogenomic and molecular marker based taxonomic framework for the order Xanthomonadales: proposal to transfer the families Algiphilaceae and Solimonadaceae to the order Nevskiales ord. nov. and to create a new family within the order Xanthomonadales, the family Rhodanobacteraceae fam. nov., containing the genus Rhodanobacter and its closest relatives.</title>
        <authorList>
            <person name="Naushad S."/>
            <person name="Adeolu M."/>
            <person name="Wong S."/>
            <person name="Sohail M."/>
            <person name="Schellhorn H.E."/>
            <person name="Gupta R.S."/>
        </authorList>
    </citation>
    <scope>NUCLEOTIDE SEQUENCE [LARGE SCALE GENOMIC DNA]</scope>
    <source>
        <strain evidence="7 8">DSM 16301</strain>
    </source>
</reference>
<keyword evidence="2" id="KW-0698">rRNA processing</keyword>
<feature type="domain" description="Methyltransferase small" evidence="6">
    <location>
        <begin position="177"/>
        <end position="348"/>
    </location>
</feature>
<evidence type="ECO:0000256" key="3">
    <source>
        <dbReference type="ARBA" id="ARBA00022603"/>
    </source>
</evidence>
<gene>
    <name evidence="7" type="ORF">Y882_11020</name>
</gene>
<dbReference type="Proteomes" id="UP000035481">
    <property type="component" value="Unassembled WGS sequence"/>
</dbReference>
<dbReference type="Gene3D" id="3.40.50.150">
    <property type="entry name" value="Vaccinia Virus protein VP39"/>
    <property type="match status" value="2"/>
</dbReference>
<proteinExistence type="predicted"/>
<keyword evidence="5" id="KW-0949">S-adenosyl-L-methionine</keyword>
<keyword evidence="4 7" id="KW-0808">Transferase</keyword>
<evidence type="ECO:0000256" key="2">
    <source>
        <dbReference type="ARBA" id="ARBA00022552"/>
    </source>
</evidence>
<dbReference type="GO" id="GO:0008757">
    <property type="term" value="F:S-adenosylmethionine-dependent methyltransferase activity"/>
    <property type="evidence" value="ECO:0007669"/>
    <property type="project" value="InterPro"/>
</dbReference>
<dbReference type="GO" id="GO:0006364">
    <property type="term" value="P:rRNA processing"/>
    <property type="evidence" value="ECO:0007669"/>
    <property type="project" value="UniProtKB-KW"/>
</dbReference>
<dbReference type="AlphaFoldDB" id="A0A0G9H3D0"/>
<keyword evidence="1" id="KW-0963">Cytoplasm</keyword>
<dbReference type="PANTHER" id="PTHR47816">
    <property type="entry name" value="RIBOSOMAL RNA SMALL SUBUNIT METHYLTRANSFERASE C"/>
    <property type="match status" value="1"/>
</dbReference>
<dbReference type="OrthoDB" id="9816072at2"/>
<sequence>MPVAFSPAAHDAALEALFVPLETGALMPPADGRVLFLRARDGFRLREMARKSWVCEQSFKPFAEALTRSGLTVAPPGGAERYPLVLVLPPRQRDEARALFAQAIHRAADGGVVLAAVPNAEGAKSAEGDLASVAGPLSQLSKHKCRVFWTQPLGSQVNLELLESWASLDAPRLNEAGFVSRPGLFAWDRVDTASALLAAHLPADLAGSVADLGAGYGYLSAQLLARCPAVASIDLFEAEARALAPAQQNLARARQGIARDVACAVHWHDVTEGLPRRYDAIVSNPPFHQGRADLPELGRAFIDVAANALLPHGRFWLVANRHLPYEATLAARFNEVRTVVTQDGFKVIEARGVRA</sequence>
<dbReference type="RefSeq" id="WP_046971906.1">
    <property type="nucleotide sequence ID" value="NZ_JPLA01000026.1"/>
</dbReference>
<evidence type="ECO:0000256" key="1">
    <source>
        <dbReference type="ARBA" id="ARBA00022490"/>
    </source>
</evidence>
<dbReference type="PROSITE" id="PS00092">
    <property type="entry name" value="N6_MTASE"/>
    <property type="match status" value="1"/>
</dbReference>
<dbReference type="EMBL" id="JPLA01000026">
    <property type="protein sequence ID" value="KLD63699.1"/>
    <property type="molecule type" value="Genomic_DNA"/>
</dbReference>
<evidence type="ECO:0000313" key="8">
    <source>
        <dbReference type="Proteomes" id="UP000035481"/>
    </source>
</evidence>
<dbReference type="InterPro" id="IPR046977">
    <property type="entry name" value="RsmC/RlmG"/>
</dbReference>
<dbReference type="GO" id="GO:0032259">
    <property type="term" value="P:methylation"/>
    <property type="evidence" value="ECO:0007669"/>
    <property type="project" value="UniProtKB-KW"/>
</dbReference>
<organism evidence="7 8">
    <name type="scientific">Dyella japonica DSM 16301</name>
    <dbReference type="NCBI Taxonomy" id="1440762"/>
    <lineage>
        <taxon>Bacteria</taxon>
        <taxon>Pseudomonadati</taxon>
        <taxon>Pseudomonadota</taxon>
        <taxon>Gammaproteobacteria</taxon>
        <taxon>Lysobacterales</taxon>
        <taxon>Rhodanobacteraceae</taxon>
        <taxon>Dyella</taxon>
    </lineage>
</organism>
<dbReference type="InterPro" id="IPR007848">
    <property type="entry name" value="Small_mtfrase_dom"/>
</dbReference>
<dbReference type="PANTHER" id="PTHR47816:SF4">
    <property type="entry name" value="RIBOSOMAL RNA SMALL SUBUNIT METHYLTRANSFERASE C"/>
    <property type="match status" value="1"/>
</dbReference>
<dbReference type="Pfam" id="PF05175">
    <property type="entry name" value="MTS"/>
    <property type="match status" value="1"/>
</dbReference>
<name>A0A0G9H3D0_9GAMM</name>
<dbReference type="InterPro" id="IPR029063">
    <property type="entry name" value="SAM-dependent_MTases_sf"/>
</dbReference>
<dbReference type="GO" id="GO:0008170">
    <property type="term" value="F:N-methyltransferase activity"/>
    <property type="evidence" value="ECO:0007669"/>
    <property type="project" value="UniProtKB-ARBA"/>
</dbReference>
<dbReference type="GO" id="GO:0003676">
    <property type="term" value="F:nucleic acid binding"/>
    <property type="evidence" value="ECO:0007669"/>
    <property type="project" value="InterPro"/>
</dbReference>
<accession>A0A0G9H3D0</accession>
<evidence type="ECO:0000259" key="6">
    <source>
        <dbReference type="Pfam" id="PF05175"/>
    </source>
</evidence>
<evidence type="ECO:0000256" key="5">
    <source>
        <dbReference type="ARBA" id="ARBA00022691"/>
    </source>
</evidence>
<protein>
    <submittedName>
        <fullName evidence="7">16S rRNA methyltransferase</fullName>
    </submittedName>
</protein>
<dbReference type="CDD" id="cd02440">
    <property type="entry name" value="AdoMet_MTases"/>
    <property type="match status" value="1"/>
</dbReference>
<comment type="caution">
    <text evidence="7">The sequence shown here is derived from an EMBL/GenBank/DDBJ whole genome shotgun (WGS) entry which is preliminary data.</text>
</comment>
<evidence type="ECO:0000256" key="4">
    <source>
        <dbReference type="ARBA" id="ARBA00022679"/>
    </source>
</evidence>
<keyword evidence="3 7" id="KW-0489">Methyltransferase</keyword>
<dbReference type="SUPFAM" id="SSF53335">
    <property type="entry name" value="S-adenosyl-L-methionine-dependent methyltransferases"/>
    <property type="match status" value="1"/>
</dbReference>
<dbReference type="InterPro" id="IPR002052">
    <property type="entry name" value="DNA_methylase_N6_adenine_CS"/>
</dbReference>
<dbReference type="STRING" id="1440762.Y882_11020"/>
<evidence type="ECO:0000313" key="7">
    <source>
        <dbReference type="EMBL" id="KLD63699.1"/>
    </source>
</evidence>